<evidence type="ECO:0000313" key="4">
    <source>
        <dbReference type="Proteomes" id="UP000612362"/>
    </source>
</evidence>
<feature type="domain" description="NAD-dependent epimerase/dehydratase" evidence="2">
    <location>
        <begin position="9"/>
        <end position="236"/>
    </location>
</feature>
<comment type="caution">
    <text evidence="3">The sequence shown here is derived from an EMBL/GenBank/DDBJ whole genome shotgun (WGS) entry which is preliminary data.</text>
</comment>
<reference evidence="3" key="1">
    <citation type="submission" date="2020-10" db="EMBL/GenBank/DDBJ databases">
        <title>Taxonomic study of unclassified bacteria belonging to the class Ktedonobacteria.</title>
        <authorList>
            <person name="Yabe S."/>
            <person name="Wang C.M."/>
            <person name="Zheng Y."/>
            <person name="Sakai Y."/>
            <person name="Cavaletti L."/>
            <person name="Monciardini P."/>
            <person name="Donadio S."/>
        </authorList>
    </citation>
    <scope>NUCLEOTIDE SEQUENCE</scope>
    <source>
        <strain evidence="3">SOSP1-1</strain>
    </source>
</reference>
<name>A0A8J3I285_9CHLR</name>
<organism evidence="3 4">
    <name type="scientific">Ktedonospora formicarum</name>
    <dbReference type="NCBI Taxonomy" id="2778364"/>
    <lineage>
        <taxon>Bacteria</taxon>
        <taxon>Bacillati</taxon>
        <taxon>Chloroflexota</taxon>
        <taxon>Ktedonobacteria</taxon>
        <taxon>Ktedonobacterales</taxon>
        <taxon>Ktedonobacteraceae</taxon>
        <taxon>Ktedonospora</taxon>
    </lineage>
</organism>
<accession>A0A8J3I285</accession>
<comment type="similarity">
    <text evidence="1">Belongs to the NAD(P)-dependent epimerase/dehydratase family.</text>
</comment>
<dbReference type="EMBL" id="BNJF01000002">
    <property type="protein sequence ID" value="GHO46261.1"/>
    <property type="molecule type" value="Genomic_DNA"/>
</dbReference>
<evidence type="ECO:0000259" key="2">
    <source>
        <dbReference type="Pfam" id="PF01370"/>
    </source>
</evidence>
<dbReference type="PANTHER" id="PTHR43000">
    <property type="entry name" value="DTDP-D-GLUCOSE 4,6-DEHYDRATASE-RELATED"/>
    <property type="match status" value="1"/>
</dbReference>
<gene>
    <name evidence="3" type="primary">wcaG</name>
    <name evidence="3" type="ORF">KSX_44240</name>
</gene>
<protein>
    <submittedName>
        <fullName evidence="3">NAD dependent epimerase/dehydratase</fullName>
    </submittedName>
</protein>
<sequence>MNTEKYQTILVTGGAGFVGSHLISNLLHRYPQVQIISLDNYFTGMISSHSRTDRVLYLEGDTQNIVNIWQEKNLPRPDAVFHLGEYSRIVQSFEDFDQVWDFNLRGTKEVVKFCHTHDAKLIYAGSSSKFGNAGQDENLSPYAWVKAKNVEFIKNFSQWFGLEYVVTYFYNVYGPRQIKDGKYATVIGVFESLYEQGKPLTVRSPGTQTRDFTHIDDIVEGLILCFEKGQGDGYQLGAGQEYSILQVAQMFGGEYIFIPALKGERERGKADRTKASSLGWIPKHSLPVYIEEFKRLSPRGSALYS</sequence>
<evidence type="ECO:0000256" key="1">
    <source>
        <dbReference type="ARBA" id="ARBA00007637"/>
    </source>
</evidence>
<proteinExistence type="inferred from homology"/>
<dbReference type="Gene3D" id="3.40.50.720">
    <property type="entry name" value="NAD(P)-binding Rossmann-like Domain"/>
    <property type="match status" value="1"/>
</dbReference>
<dbReference type="InterPro" id="IPR036291">
    <property type="entry name" value="NAD(P)-bd_dom_sf"/>
</dbReference>
<dbReference type="InterPro" id="IPR001509">
    <property type="entry name" value="Epimerase_deHydtase"/>
</dbReference>
<dbReference type="Pfam" id="PF01370">
    <property type="entry name" value="Epimerase"/>
    <property type="match status" value="1"/>
</dbReference>
<dbReference type="Proteomes" id="UP000612362">
    <property type="component" value="Unassembled WGS sequence"/>
</dbReference>
<keyword evidence="4" id="KW-1185">Reference proteome</keyword>
<dbReference type="RefSeq" id="WP_220195649.1">
    <property type="nucleotide sequence ID" value="NZ_BNJF01000002.1"/>
</dbReference>
<dbReference type="SUPFAM" id="SSF51735">
    <property type="entry name" value="NAD(P)-binding Rossmann-fold domains"/>
    <property type="match status" value="1"/>
</dbReference>
<evidence type="ECO:0000313" key="3">
    <source>
        <dbReference type="EMBL" id="GHO46261.1"/>
    </source>
</evidence>
<dbReference type="AlphaFoldDB" id="A0A8J3I285"/>